<feature type="transmembrane region" description="Helical" evidence="1">
    <location>
        <begin position="142"/>
        <end position="159"/>
    </location>
</feature>
<feature type="transmembrane region" description="Helical" evidence="1">
    <location>
        <begin position="385"/>
        <end position="401"/>
    </location>
</feature>
<keyword evidence="1" id="KW-0812">Transmembrane</keyword>
<feature type="transmembrane region" description="Helical" evidence="1">
    <location>
        <begin position="245"/>
        <end position="264"/>
    </location>
</feature>
<feature type="transmembrane region" description="Helical" evidence="1">
    <location>
        <begin position="358"/>
        <end position="378"/>
    </location>
</feature>
<evidence type="ECO:0000313" key="2">
    <source>
        <dbReference type="EMBL" id="MES0873541.1"/>
    </source>
</evidence>
<organism evidence="2 3">
    <name type="scientific">Sinimarinibacterium thermocellulolyticum</name>
    <dbReference type="NCBI Taxonomy" id="3170016"/>
    <lineage>
        <taxon>Bacteria</taxon>
        <taxon>Pseudomonadati</taxon>
        <taxon>Pseudomonadota</taxon>
        <taxon>Gammaproteobacteria</taxon>
        <taxon>Nevskiales</taxon>
        <taxon>Nevskiaceae</taxon>
        <taxon>Sinimarinibacterium</taxon>
    </lineage>
</organism>
<comment type="caution">
    <text evidence="2">The sequence shown here is derived from an EMBL/GenBank/DDBJ whole genome shotgun (WGS) entry which is preliminary data.</text>
</comment>
<evidence type="ECO:0000313" key="3">
    <source>
        <dbReference type="Proteomes" id="UP001465331"/>
    </source>
</evidence>
<evidence type="ECO:0000256" key="1">
    <source>
        <dbReference type="SAM" id="Phobius"/>
    </source>
</evidence>
<protein>
    <submittedName>
        <fullName evidence="2">DUF2298 domain-containing protein</fullName>
    </submittedName>
</protein>
<feature type="transmembrane region" description="Helical" evidence="1">
    <location>
        <begin position="284"/>
        <end position="307"/>
    </location>
</feature>
<keyword evidence="1" id="KW-1133">Transmembrane helix</keyword>
<feature type="transmembrane region" description="Helical" evidence="1">
    <location>
        <begin position="319"/>
        <end position="338"/>
    </location>
</feature>
<accession>A0ABV2A9J1</accession>
<feature type="transmembrane region" description="Helical" evidence="1">
    <location>
        <begin position="57"/>
        <end position="75"/>
    </location>
</feature>
<keyword evidence="1" id="KW-0472">Membrane</keyword>
<dbReference type="EMBL" id="JBEPIJ010000005">
    <property type="protein sequence ID" value="MES0873541.1"/>
    <property type="molecule type" value="Genomic_DNA"/>
</dbReference>
<feature type="transmembrane region" description="Helical" evidence="1">
    <location>
        <begin position="25"/>
        <end position="45"/>
    </location>
</feature>
<feature type="transmembrane region" description="Helical" evidence="1">
    <location>
        <begin position="118"/>
        <end position="135"/>
    </location>
</feature>
<feature type="transmembrane region" description="Helical" evidence="1">
    <location>
        <begin position="413"/>
        <end position="433"/>
    </location>
</feature>
<gene>
    <name evidence="2" type="ORF">ABSH63_05935</name>
</gene>
<keyword evidence="3" id="KW-1185">Reference proteome</keyword>
<dbReference type="RefSeq" id="WP_352888294.1">
    <property type="nucleotide sequence ID" value="NZ_JBEPIJ010000005.1"/>
</dbReference>
<feature type="transmembrane region" description="Helical" evidence="1">
    <location>
        <begin position="165"/>
        <end position="194"/>
    </location>
</feature>
<sequence length="633" mass="68810">MTAWFSLLFVFIVPTADLGLRLLGLPSAAVFAGDLVLLAFGIAWPHRSGWRWPGLRALTPAVLNCVALAAAIYVLRACAFRFSPFGENIYDLHYIVSLVQAQQWPAAELWNPGSVITHYYYLGFYIVAFYTRLLGLHPGIGYALFLILIPVLVFANYWAVLRGAFVFRALAAFTATFPATGLSALVASGALPIAEHLRGMAHVRLPEWADLATGGWLAQVASGDAYPIESLAHLIGWLGDLHPPVFTFLLLAIVIGALFGEVGAEPHVRGAVRVQLDAAPIAAAAVPLSFALNPWTLPCFALLGAYAMLRRREAGDVQAGLLGAGGALVLLLPLLLSLDLPTGSVSLAWLPAERRSTIPLFGLVWGPLLCVSLLLALLRLRLTMVLPFIAMVVGLEILLMDDPYAERYERFNGVLKIGSLALAGWTAAVLLLAARDARRWLQVLVLTPLLALSVLQLVDALAPSARVPMRERNWALQPQRMLQREDHRELYAALSSQCPGATLERRQHNAYTDSPLVSTLLGWPTYSGWSAHLSQIGAMDEAERRRSDAMQQWFERPDAASLRALSIRYVLVDRSLGWDARTVQAHARALAPAFRFEQVSAAAVTPVIGYFVASAPCVPDATAGAAPTTRSMR</sequence>
<reference evidence="2 3" key="1">
    <citation type="submission" date="2024-06" db="EMBL/GenBank/DDBJ databases">
        <authorList>
            <person name="Li Z."/>
            <person name="Jiang Y."/>
        </authorList>
    </citation>
    <scope>NUCLEOTIDE SEQUENCE [LARGE SCALE GENOMIC DNA]</scope>
    <source>
        <strain evidence="2 3">HSW-8</strain>
    </source>
</reference>
<feature type="transmembrane region" description="Helical" evidence="1">
    <location>
        <begin position="440"/>
        <end position="458"/>
    </location>
</feature>
<dbReference type="Pfam" id="PF10060">
    <property type="entry name" value="DUF2298"/>
    <property type="match status" value="1"/>
</dbReference>
<proteinExistence type="predicted"/>
<dbReference type="InterPro" id="IPR018746">
    <property type="entry name" value="DUF2298"/>
</dbReference>
<dbReference type="Proteomes" id="UP001465331">
    <property type="component" value="Unassembled WGS sequence"/>
</dbReference>
<name>A0ABV2A9J1_9GAMM</name>